<dbReference type="InterPro" id="IPR000700">
    <property type="entry name" value="PAS-assoc_C"/>
</dbReference>
<evidence type="ECO:0000313" key="3">
    <source>
        <dbReference type="EMBL" id="AYL95168.1"/>
    </source>
</evidence>
<dbReference type="Gene3D" id="1.10.10.60">
    <property type="entry name" value="Homeodomain-like"/>
    <property type="match status" value="1"/>
</dbReference>
<sequence length="496" mass="56727">MTDEIKSRFYEVGFEVADHTSAMLAYWDKNLVCRYANAAYIEWFGKSPADMIDKITLHQLLGPLFALNLPFITEVLKGKVQVFERDIKIPDGQVKSTIATYCPDFANQEVRGFFVHVADVTPLKNRQNSNIIPNDGLTYNDHLITQVQETLKACLFTKFPGIAALARQHFISETKLKKGFKTKFNTTIFSYYRELQMELAHRYLSEKKCSKKQVSILLNFSNQANFSACYNKYLSTQKTKRIIAGLQKQNENLHKTFTEQVPFAMAMLDNDLGYLAYSQKWQHYFKAGDDTVLNVLKLYNLGQNANDWELILSNCLQGTPYSSNEQLIEFIDGRQLWIKWDIRPWYQQNDMIGGVIIAADDVTAIKQRDIENQKLLEILNKTNEITRTGAWKRNFDNGTAIWSKILKEILEVPPDFEPTVELAFNFYKEGKDRDLVKAALHSAITHGTPFDIEATLVSAKGNLKRVRVIGYPEFSNGVCHKLSGIFQELSNTGSLS</sequence>
<dbReference type="InterPro" id="IPR035965">
    <property type="entry name" value="PAS-like_dom_sf"/>
</dbReference>
<dbReference type="GO" id="GO:0043565">
    <property type="term" value="F:sequence-specific DNA binding"/>
    <property type="evidence" value="ECO:0007669"/>
    <property type="project" value="InterPro"/>
</dbReference>
<dbReference type="PROSITE" id="PS50113">
    <property type="entry name" value="PAC"/>
    <property type="match status" value="1"/>
</dbReference>
<dbReference type="InterPro" id="IPR018060">
    <property type="entry name" value="HTH_AraC"/>
</dbReference>
<gene>
    <name evidence="3" type="ORF">HYN43_007610</name>
</gene>
<organism evidence="3 4">
    <name type="scientific">Mucilaginibacter celer</name>
    <dbReference type="NCBI Taxonomy" id="2305508"/>
    <lineage>
        <taxon>Bacteria</taxon>
        <taxon>Pseudomonadati</taxon>
        <taxon>Bacteroidota</taxon>
        <taxon>Sphingobacteriia</taxon>
        <taxon>Sphingobacteriales</taxon>
        <taxon>Sphingobacteriaceae</taxon>
        <taxon>Mucilaginibacter</taxon>
    </lineage>
</organism>
<dbReference type="SMART" id="SM00342">
    <property type="entry name" value="HTH_ARAC"/>
    <property type="match status" value="1"/>
</dbReference>
<feature type="domain" description="PAC" evidence="2">
    <location>
        <begin position="321"/>
        <end position="374"/>
    </location>
</feature>
<dbReference type="Pfam" id="PF08448">
    <property type="entry name" value="PAS_4"/>
    <property type="match status" value="1"/>
</dbReference>
<dbReference type="AlphaFoldDB" id="A0A494VV53"/>
<keyword evidence="4" id="KW-1185">Reference proteome</keyword>
<dbReference type="CDD" id="cd00130">
    <property type="entry name" value="PAS"/>
    <property type="match status" value="1"/>
</dbReference>
<protein>
    <submittedName>
        <fullName evidence="3">Helix-turn-helix domain-containing protein</fullName>
    </submittedName>
</protein>
<dbReference type="EMBL" id="CP032869">
    <property type="protein sequence ID" value="AYL95168.1"/>
    <property type="molecule type" value="Genomic_DNA"/>
</dbReference>
<dbReference type="Proteomes" id="UP000270046">
    <property type="component" value="Chromosome"/>
</dbReference>
<evidence type="ECO:0000259" key="2">
    <source>
        <dbReference type="PROSITE" id="PS50113"/>
    </source>
</evidence>
<dbReference type="Pfam" id="PF12833">
    <property type="entry name" value="HTH_18"/>
    <property type="match status" value="1"/>
</dbReference>
<feature type="domain" description="HTH araC/xylS-type" evidence="1">
    <location>
        <begin position="141"/>
        <end position="244"/>
    </location>
</feature>
<dbReference type="InterPro" id="IPR000014">
    <property type="entry name" value="PAS"/>
</dbReference>
<evidence type="ECO:0000313" key="4">
    <source>
        <dbReference type="Proteomes" id="UP000270046"/>
    </source>
</evidence>
<dbReference type="PANTHER" id="PTHR47893">
    <property type="entry name" value="REGULATORY PROTEIN PCHR"/>
    <property type="match status" value="1"/>
</dbReference>
<dbReference type="RefSeq" id="WP_119408872.1">
    <property type="nucleotide sequence ID" value="NZ_CP032869.1"/>
</dbReference>
<dbReference type="SUPFAM" id="SSF55785">
    <property type="entry name" value="PYP-like sensor domain (PAS domain)"/>
    <property type="match status" value="3"/>
</dbReference>
<reference evidence="3 4" key="1">
    <citation type="submission" date="2018-10" db="EMBL/GenBank/DDBJ databases">
        <title>Genome sequencing of Mucilaginibacter sp. HYN0043.</title>
        <authorList>
            <person name="Kim M."/>
            <person name="Yi H."/>
        </authorList>
    </citation>
    <scope>NUCLEOTIDE SEQUENCE [LARGE SCALE GENOMIC DNA]</scope>
    <source>
        <strain evidence="3 4">HYN0043</strain>
    </source>
</reference>
<dbReference type="Gene3D" id="3.30.450.20">
    <property type="entry name" value="PAS domain"/>
    <property type="match status" value="3"/>
</dbReference>
<dbReference type="KEGG" id="muh:HYN43_007610"/>
<dbReference type="InterPro" id="IPR053142">
    <property type="entry name" value="PchR_regulatory_protein"/>
</dbReference>
<proteinExistence type="predicted"/>
<dbReference type="GO" id="GO:0003700">
    <property type="term" value="F:DNA-binding transcription factor activity"/>
    <property type="evidence" value="ECO:0007669"/>
    <property type="project" value="InterPro"/>
</dbReference>
<accession>A0A494VV53</accession>
<dbReference type="PANTHER" id="PTHR47893:SF1">
    <property type="entry name" value="REGULATORY PROTEIN PCHR"/>
    <property type="match status" value="1"/>
</dbReference>
<dbReference type="OrthoDB" id="5522855at2"/>
<dbReference type="PROSITE" id="PS01124">
    <property type="entry name" value="HTH_ARAC_FAMILY_2"/>
    <property type="match status" value="1"/>
</dbReference>
<name>A0A494VV53_9SPHI</name>
<evidence type="ECO:0000259" key="1">
    <source>
        <dbReference type="PROSITE" id="PS01124"/>
    </source>
</evidence>
<dbReference type="InterPro" id="IPR013656">
    <property type="entry name" value="PAS_4"/>
</dbReference>